<proteinExistence type="inferred from homology"/>
<protein>
    <submittedName>
        <fullName evidence="4">Putative sulfotransferase family cytosolic 1b member 1</fullName>
    </submittedName>
</protein>
<organism evidence="4">
    <name type="scientific">Xenopsylla cheopis</name>
    <name type="common">Oriental rat flea</name>
    <name type="synonym">Pulex cheopis</name>
    <dbReference type="NCBI Taxonomy" id="163159"/>
    <lineage>
        <taxon>Eukaryota</taxon>
        <taxon>Metazoa</taxon>
        <taxon>Ecdysozoa</taxon>
        <taxon>Arthropoda</taxon>
        <taxon>Hexapoda</taxon>
        <taxon>Insecta</taxon>
        <taxon>Pterygota</taxon>
        <taxon>Neoptera</taxon>
        <taxon>Endopterygota</taxon>
        <taxon>Siphonaptera</taxon>
        <taxon>Pulicidae</taxon>
        <taxon>Xenopsyllinae</taxon>
        <taxon>Xenopsylla</taxon>
    </lineage>
</organism>
<reference evidence="4" key="1">
    <citation type="submission" date="2020-03" db="EMBL/GenBank/DDBJ databases">
        <title>Transcriptomic Profiling of the Digestive Tract of the Rat Flea, Xenopsylla cheopis, Following Blood Feeding and Infection with Yersinia pestis.</title>
        <authorList>
            <person name="Bland D.M."/>
            <person name="Martens C.A."/>
            <person name="Virtaneva K."/>
            <person name="Kanakabandi K."/>
            <person name="Long D."/>
            <person name="Rosenke R."/>
            <person name="Saturday G.A."/>
            <person name="Hoyt F.H."/>
            <person name="Bruno D.P."/>
            <person name="Ribeiro J.M.C."/>
            <person name="Hinnebusch J."/>
        </authorList>
    </citation>
    <scope>NUCLEOTIDE SEQUENCE</scope>
</reference>
<dbReference type="PANTHER" id="PTHR11783">
    <property type="entry name" value="SULFOTRANSFERASE SULT"/>
    <property type="match status" value="1"/>
</dbReference>
<dbReference type="InterPro" id="IPR027417">
    <property type="entry name" value="P-loop_NTPase"/>
</dbReference>
<dbReference type="AlphaFoldDB" id="A0A6M2DE94"/>
<feature type="domain" description="Sulfotransferase" evidence="3">
    <location>
        <begin position="60"/>
        <end position="329"/>
    </location>
</feature>
<dbReference type="SUPFAM" id="SSF52540">
    <property type="entry name" value="P-loop containing nucleoside triphosphate hydrolases"/>
    <property type="match status" value="1"/>
</dbReference>
<evidence type="ECO:0000256" key="2">
    <source>
        <dbReference type="ARBA" id="ARBA00022679"/>
    </source>
</evidence>
<dbReference type="Pfam" id="PF00685">
    <property type="entry name" value="Sulfotransfer_1"/>
    <property type="match status" value="1"/>
</dbReference>
<dbReference type="EMBL" id="GIIL01000849">
    <property type="protein sequence ID" value="NOV44575.1"/>
    <property type="molecule type" value="Transcribed_RNA"/>
</dbReference>
<keyword evidence="2 4" id="KW-0808">Transferase</keyword>
<comment type="similarity">
    <text evidence="1">Belongs to the sulfotransferase 1 family.</text>
</comment>
<dbReference type="Gene3D" id="3.40.50.300">
    <property type="entry name" value="P-loop containing nucleotide triphosphate hydrolases"/>
    <property type="match status" value="1"/>
</dbReference>
<evidence type="ECO:0000313" key="4">
    <source>
        <dbReference type="EMBL" id="NOV44575.1"/>
    </source>
</evidence>
<accession>A0A6M2DE94</accession>
<dbReference type="InterPro" id="IPR000863">
    <property type="entry name" value="Sulfotransferase_dom"/>
</dbReference>
<evidence type="ECO:0000256" key="1">
    <source>
        <dbReference type="ARBA" id="ARBA00005771"/>
    </source>
</evidence>
<name>A0A6M2DE94_XENCH</name>
<dbReference type="GO" id="GO:0008146">
    <property type="term" value="F:sulfotransferase activity"/>
    <property type="evidence" value="ECO:0007669"/>
    <property type="project" value="InterPro"/>
</dbReference>
<sequence>MTDTYRVIERDGCHADYLLHKYFVNDFRTGYVEVGRNKTCLPIKYLKFKDQIRDFAIRNEDVWVISHPETGTIWLQEMVWCILHNLDFQKAKAPLQERVPFLEYSILYDFENINLQNNMEIPADTLKSVTYVSKKKGSRCIKTHLPWELLPSAIQTRKSKSKILYICRNPKDTCVSYYHHCRLVEGFTGSFEDFCELFMAGRVSFSPYLKHIKEFWERRNEPNILFLKYEDLKTNLRGEIKKVSQFLEKDLSPEQVEILARHLSCENMRSNPSVNYEDVLNMNEKRTSVADAYAGHELIMNGAVGSYKSQMNPELIMKFDNWINQTMENIPLHF</sequence>
<evidence type="ECO:0000259" key="3">
    <source>
        <dbReference type="Pfam" id="PF00685"/>
    </source>
</evidence>